<dbReference type="Gene3D" id="3.30.565.10">
    <property type="entry name" value="Histidine kinase-like ATPase, C-terminal domain"/>
    <property type="match status" value="1"/>
</dbReference>
<evidence type="ECO:0000313" key="3">
    <source>
        <dbReference type="EMBL" id="NEW69290.1"/>
    </source>
</evidence>
<feature type="domain" description="PAS" evidence="2">
    <location>
        <begin position="22"/>
        <end position="56"/>
    </location>
</feature>
<dbReference type="SMART" id="SM00065">
    <property type="entry name" value="GAF"/>
    <property type="match status" value="1"/>
</dbReference>
<dbReference type="InterPro" id="IPR003594">
    <property type="entry name" value="HATPase_dom"/>
</dbReference>
<dbReference type="AlphaFoldDB" id="A0A6G4A7U9"/>
<dbReference type="Gene3D" id="3.30.450.20">
    <property type="entry name" value="PAS domain"/>
    <property type="match status" value="2"/>
</dbReference>
<sequence>MDVPAGRVSQRSHPPVDVAAAVLDSRSTVLRWSGAAAALLGHTSDEVCGRPIQDLLVGAARQLDVGPGMPGVPTSGLVGLRHRSGHTVEVTLRVLPLDDGSEFLLLATPTGDPREREHTRDSAFVGALLAQDRIGVAFHDLNLRITHTNTTVGPPLRAGSSLHDVMSPQDARELETALRLVLETGEPLVGREQRVRSSLAPGMQWTLSLSALRLEDPQGRPTGVATLFTDVTAQRVDRPHQELRHDASIRIGDSLDIIRITQELADILVPALGDLASVDLAEAVLEGDEPPKITGGGQLHLRRVAVAAASGNWPDGLLSVGEGVPSMPDIPDVRKRQRGEGLVVPDRASAVAILGAPELIRAFVPERGHSAVATPLFARGLLLGSVGVWRTEQAEPFVEEDLELLQEIVSRAAITVDNARRYIRERRAATALQQRLLPRSTRDTAAAETTGSYLPAGGGAGIGGDWFDVIPLPSLRVALVVGDVIGHGLHATATMGRLRTAVLTLAELELPPDELLTHVDDLVQQLAAEAKPQHQDSVGATCLYAIYDPATGRCEMAAAGHPPPMLVRPDGTVEVVKVAPGPPLGVGGMPFEITDIHLETDSILALYTDGLTALGGRDIESGTRRLVDCLAARCGHTRASSLDAIACDMLADSADAPPRDDATLLLARLRVLPEGSTVDWEFPGDPTVVADVRHAVARQLTAWELDDFAFTTELIVSELATNAIRYADGPFGVRLIRDEVLVCEVSDLGNAQPRLRRARTTDEGGRGLFLVAQLASRWGSRYRQSGKTVWAEQSLAHPTQ</sequence>
<dbReference type="CDD" id="cd00130">
    <property type="entry name" value="PAS"/>
    <property type="match status" value="1"/>
</dbReference>
<dbReference type="InterPro" id="IPR000014">
    <property type="entry name" value="PAS"/>
</dbReference>
<dbReference type="InterPro" id="IPR036457">
    <property type="entry name" value="PPM-type-like_dom_sf"/>
</dbReference>
<dbReference type="SUPFAM" id="SSF81606">
    <property type="entry name" value="PP2C-like"/>
    <property type="match status" value="1"/>
</dbReference>
<dbReference type="PROSITE" id="PS50112">
    <property type="entry name" value="PAS"/>
    <property type="match status" value="1"/>
</dbReference>
<accession>A0A6G4A7U9</accession>
<dbReference type="GO" id="GO:0016791">
    <property type="term" value="F:phosphatase activity"/>
    <property type="evidence" value="ECO:0007669"/>
    <property type="project" value="TreeGrafter"/>
</dbReference>
<evidence type="ECO:0000256" key="1">
    <source>
        <dbReference type="ARBA" id="ARBA00022801"/>
    </source>
</evidence>
<dbReference type="CDD" id="cd16936">
    <property type="entry name" value="HATPase_RsbW-like"/>
    <property type="match status" value="1"/>
</dbReference>
<dbReference type="EMBL" id="JAAIKT010000001">
    <property type="protein sequence ID" value="NEW69290.1"/>
    <property type="molecule type" value="Genomic_DNA"/>
</dbReference>
<dbReference type="Pfam" id="PF01590">
    <property type="entry name" value="GAF"/>
    <property type="match status" value="1"/>
</dbReference>
<dbReference type="InterPro" id="IPR052016">
    <property type="entry name" value="Bact_Sigma-Reg"/>
</dbReference>
<dbReference type="InterPro" id="IPR029016">
    <property type="entry name" value="GAF-like_dom_sf"/>
</dbReference>
<organism evidence="3 4">
    <name type="scientific">Streptomyces rhizosphaericus</name>
    <dbReference type="NCBI Taxonomy" id="114699"/>
    <lineage>
        <taxon>Bacteria</taxon>
        <taxon>Bacillati</taxon>
        <taxon>Actinomycetota</taxon>
        <taxon>Actinomycetes</taxon>
        <taxon>Kitasatosporales</taxon>
        <taxon>Streptomycetaceae</taxon>
        <taxon>Streptomyces</taxon>
        <taxon>Streptomyces violaceusniger group</taxon>
    </lineage>
</organism>
<dbReference type="InterPro" id="IPR003018">
    <property type="entry name" value="GAF"/>
</dbReference>
<dbReference type="Proteomes" id="UP000476310">
    <property type="component" value="Unassembled WGS sequence"/>
</dbReference>
<name>A0A6G4A7U9_9ACTN</name>
<gene>
    <name evidence="3" type="ORF">G4H13_02440</name>
</gene>
<protein>
    <submittedName>
        <fullName evidence="3">SpoIIE family protein phosphatase</fullName>
    </submittedName>
</protein>
<keyword evidence="4" id="KW-1185">Reference proteome</keyword>
<dbReference type="SUPFAM" id="SSF55785">
    <property type="entry name" value="PYP-like sensor domain (PAS domain)"/>
    <property type="match status" value="2"/>
</dbReference>
<proteinExistence type="predicted"/>
<dbReference type="InterPro" id="IPR001932">
    <property type="entry name" value="PPM-type_phosphatase-like_dom"/>
</dbReference>
<dbReference type="InterPro" id="IPR036890">
    <property type="entry name" value="HATPase_C_sf"/>
</dbReference>
<reference evidence="3" key="1">
    <citation type="submission" date="2020-02" db="EMBL/GenBank/DDBJ databases">
        <title>A new Streptomyces sp. for controlling soil-borne diseases.</title>
        <authorList>
            <person name="Li X."/>
            <person name="Tian Y."/>
            <person name="Gao K."/>
        </authorList>
    </citation>
    <scope>NUCLEOTIDE SEQUENCE [LARGE SCALE GENOMIC DNA]</scope>
    <source>
        <strain evidence="3">0250</strain>
    </source>
</reference>
<comment type="caution">
    <text evidence="3">The sequence shown here is derived from an EMBL/GenBank/DDBJ whole genome shotgun (WGS) entry which is preliminary data.</text>
</comment>
<keyword evidence="1" id="KW-0378">Hydrolase</keyword>
<dbReference type="Pfam" id="PF07228">
    <property type="entry name" value="SpoIIE"/>
    <property type="match status" value="1"/>
</dbReference>
<dbReference type="SUPFAM" id="SSF55781">
    <property type="entry name" value="GAF domain-like"/>
    <property type="match status" value="1"/>
</dbReference>
<evidence type="ECO:0000259" key="2">
    <source>
        <dbReference type="PROSITE" id="PS50112"/>
    </source>
</evidence>
<dbReference type="InterPro" id="IPR035965">
    <property type="entry name" value="PAS-like_dom_sf"/>
</dbReference>
<dbReference type="Pfam" id="PF08448">
    <property type="entry name" value="PAS_4"/>
    <property type="match status" value="1"/>
</dbReference>
<dbReference type="SUPFAM" id="SSF55874">
    <property type="entry name" value="ATPase domain of HSP90 chaperone/DNA topoisomerase II/histidine kinase"/>
    <property type="match status" value="1"/>
</dbReference>
<dbReference type="PANTHER" id="PTHR43156:SF2">
    <property type="entry name" value="STAGE II SPORULATION PROTEIN E"/>
    <property type="match status" value="1"/>
</dbReference>
<dbReference type="Gene3D" id="3.60.40.10">
    <property type="entry name" value="PPM-type phosphatase domain"/>
    <property type="match status" value="1"/>
</dbReference>
<dbReference type="Pfam" id="PF13581">
    <property type="entry name" value="HATPase_c_2"/>
    <property type="match status" value="1"/>
</dbReference>
<dbReference type="PANTHER" id="PTHR43156">
    <property type="entry name" value="STAGE II SPORULATION PROTEIN E-RELATED"/>
    <property type="match status" value="1"/>
</dbReference>
<dbReference type="FunFam" id="3.30.565.10:FF:000028">
    <property type="entry name" value="PAS sensor protein"/>
    <property type="match status" value="1"/>
</dbReference>
<dbReference type="InterPro" id="IPR013656">
    <property type="entry name" value="PAS_4"/>
</dbReference>
<evidence type="ECO:0000313" key="4">
    <source>
        <dbReference type="Proteomes" id="UP000476310"/>
    </source>
</evidence>
<dbReference type="SMART" id="SM00331">
    <property type="entry name" value="PP2C_SIG"/>
    <property type="match status" value="1"/>
</dbReference>
<dbReference type="Gene3D" id="3.30.450.40">
    <property type="match status" value="1"/>
</dbReference>